<keyword evidence="2" id="KW-1185">Reference proteome</keyword>
<evidence type="ECO:0000313" key="1">
    <source>
        <dbReference type="EMBL" id="GIH63356.1"/>
    </source>
</evidence>
<comment type="caution">
    <text evidence="1">The sequence shown here is derived from an EMBL/GenBank/DDBJ whole genome shotgun (WGS) entry which is preliminary data.</text>
</comment>
<name>A0ABQ4GPJ5_9ACTN</name>
<protein>
    <submittedName>
        <fullName evidence="1">Uncharacterized protein</fullName>
    </submittedName>
</protein>
<gene>
    <name evidence="1" type="ORF">Msi02_41730</name>
</gene>
<dbReference type="Proteomes" id="UP000660454">
    <property type="component" value="Unassembled WGS sequence"/>
</dbReference>
<organism evidence="1 2">
    <name type="scientific">Microbispora siamensis</name>
    <dbReference type="NCBI Taxonomy" id="564413"/>
    <lineage>
        <taxon>Bacteria</taxon>
        <taxon>Bacillati</taxon>
        <taxon>Actinomycetota</taxon>
        <taxon>Actinomycetes</taxon>
        <taxon>Streptosporangiales</taxon>
        <taxon>Streptosporangiaceae</taxon>
        <taxon>Microbispora</taxon>
    </lineage>
</organism>
<evidence type="ECO:0000313" key="2">
    <source>
        <dbReference type="Proteomes" id="UP000660454"/>
    </source>
</evidence>
<proteinExistence type="predicted"/>
<accession>A0ABQ4GPJ5</accession>
<dbReference type="EMBL" id="BOOF01000024">
    <property type="protein sequence ID" value="GIH63356.1"/>
    <property type="molecule type" value="Genomic_DNA"/>
</dbReference>
<sequence length="58" mass="6064">MSCARTSSVLPPNEKVWDTGVAFDASEQPLRTEPLRTAAASAVKAHPTVLRVVIGSSG</sequence>
<reference evidence="1 2" key="1">
    <citation type="submission" date="2021-01" db="EMBL/GenBank/DDBJ databases">
        <title>Whole genome shotgun sequence of Microbispora siamensis NBRC 104113.</title>
        <authorList>
            <person name="Komaki H."/>
            <person name="Tamura T."/>
        </authorList>
    </citation>
    <scope>NUCLEOTIDE SEQUENCE [LARGE SCALE GENOMIC DNA]</scope>
    <source>
        <strain evidence="1 2">NBRC 104113</strain>
    </source>
</reference>